<evidence type="ECO:0000313" key="2">
    <source>
        <dbReference type="EMBL" id="GIX87154.1"/>
    </source>
</evidence>
<gene>
    <name evidence="2" type="ORF">CEXT_230221</name>
</gene>
<keyword evidence="3" id="KW-1185">Reference proteome</keyword>
<keyword evidence="1" id="KW-0732">Signal</keyword>
<feature type="chain" id="PRO_5043697044" evidence="1">
    <location>
        <begin position="21"/>
        <end position="249"/>
    </location>
</feature>
<reference evidence="2 3" key="1">
    <citation type="submission" date="2021-06" db="EMBL/GenBank/DDBJ databases">
        <title>Caerostris extrusa draft genome.</title>
        <authorList>
            <person name="Kono N."/>
            <person name="Arakawa K."/>
        </authorList>
    </citation>
    <scope>NUCLEOTIDE SEQUENCE [LARGE SCALE GENOMIC DNA]</scope>
</reference>
<comment type="caution">
    <text evidence="2">The sequence shown here is derived from an EMBL/GenBank/DDBJ whole genome shotgun (WGS) entry which is preliminary data.</text>
</comment>
<dbReference type="Proteomes" id="UP001054945">
    <property type="component" value="Unassembled WGS sequence"/>
</dbReference>
<feature type="signal peptide" evidence="1">
    <location>
        <begin position="1"/>
        <end position="20"/>
    </location>
</feature>
<organism evidence="2 3">
    <name type="scientific">Caerostris extrusa</name>
    <name type="common">Bark spider</name>
    <name type="synonym">Caerostris bankana</name>
    <dbReference type="NCBI Taxonomy" id="172846"/>
    <lineage>
        <taxon>Eukaryota</taxon>
        <taxon>Metazoa</taxon>
        <taxon>Ecdysozoa</taxon>
        <taxon>Arthropoda</taxon>
        <taxon>Chelicerata</taxon>
        <taxon>Arachnida</taxon>
        <taxon>Araneae</taxon>
        <taxon>Araneomorphae</taxon>
        <taxon>Entelegynae</taxon>
        <taxon>Araneoidea</taxon>
        <taxon>Araneidae</taxon>
        <taxon>Caerostris</taxon>
    </lineage>
</organism>
<dbReference type="EMBL" id="BPLR01003658">
    <property type="protein sequence ID" value="GIX87154.1"/>
    <property type="molecule type" value="Genomic_DNA"/>
</dbReference>
<name>A0AAV4NRX8_CAEEX</name>
<sequence length="249" mass="28427">MGRSWNIFLLKIPSTHVVAARSQSQKDDKEIGFSFCSLNLKLKDFALNGVGLQKGKGGMNEVGAVWPQRRQLPFYLSINSVNRYEQNFETTQLGERIKKNGQTKNSCKTFPDIITIPLPSFHPLPQTNFFLHPRQTNIYISHFCSDDPWAVPNGRSRNIFLPADSIDTCCRLPEVSSIDTCCRLPEVSPRKIIKKSVFPSTFWPQANDFRPQWSRLTERREEELMKLGQCDEFSRSLGELSPLLGICKS</sequence>
<evidence type="ECO:0000256" key="1">
    <source>
        <dbReference type="SAM" id="SignalP"/>
    </source>
</evidence>
<evidence type="ECO:0000313" key="3">
    <source>
        <dbReference type="Proteomes" id="UP001054945"/>
    </source>
</evidence>
<proteinExistence type="predicted"/>
<dbReference type="AlphaFoldDB" id="A0AAV4NRX8"/>
<protein>
    <submittedName>
        <fullName evidence="2">Uncharacterized protein</fullName>
    </submittedName>
</protein>
<accession>A0AAV4NRX8</accession>